<evidence type="ECO:0008006" key="3">
    <source>
        <dbReference type="Google" id="ProtNLM"/>
    </source>
</evidence>
<dbReference type="Proteomes" id="UP000224634">
    <property type="component" value="Unassembled WGS sequence"/>
</dbReference>
<dbReference type="AlphaFoldDB" id="A0A2B7Y750"/>
<protein>
    <recommendedName>
        <fullName evidence="3">F-box domain-containing protein</fullName>
    </recommendedName>
</protein>
<dbReference type="OrthoDB" id="4757095at2759"/>
<organism evidence="1 2">
    <name type="scientific">Polytolypa hystricis (strain UAMH7299)</name>
    <dbReference type="NCBI Taxonomy" id="1447883"/>
    <lineage>
        <taxon>Eukaryota</taxon>
        <taxon>Fungi</taxon>
        <taxon>Dikarya</taxon>
        <taxon>Ascomycota</taxon>
        <taxon>Pezizomycotina</taxon>
        <taxon>Eurotiomycetes</taxon>
        <taxon>Eurotiomycetidae</taxon>
        <taxon>Onygenales</taxon>
        <taxon>Onygenales incertae sedis</taxon>
        <taxon>Polytolypa</taxon>
    </lineage>
</organism>
<sequence>MSLKVERGTSSVTAPLALIIDMAPPWDPLHDALHRLKEKGQRLSNKLHKNLSASHATFPFLRLPRELRDRVYKELLTRPDHDELWIRFSPRNEVWWDATRYCRCRGKREQLWATLLSLEILQTNKQVYAEAMRVLYGRNKVWIDAPPSRVIEFLTRLSPVGRESIRFLRLWLDSRIIEAERLMFTFSQLSESTQAQRIEQELLIPWQNLLPYIATHLSNLQTLRITKNAARPDFSWFAEPKNQGWAQFYLQGWVEKARDTIHHIIPQLEIEMRVNFTGPQHSELEGIRELRENLSQYLPYREVSAQWTHSFFGTNGQTMVVWPCSTFLLSLACDDDKDAAAAAIDSDRVSGNDDDSMSISTLPEFRQKYTPDDGTFEGIACMEGGSPCYTPTDHYV</sequence>
<gene>
    <name evidence="1" type="ORF">AJ80_04997</name>
</gene>
<dbReference type="EMBL" id="PDNA01000069">
    <property type="protein sequence ID" value="PGH16929.1"/>
    <property type="molecule type" value="Genomic_DNA"/>
</dbReference>
<dbReference type="PANTHER" id="PTHR42085:SF2">
    <property type="entry name" value="F-BOX DOMAIN-CONTAINING PROTEIN"/>
    <property type="match status" value="1"/>
</dbReference>
<proteinExistence type="predicted"/>
<reference evidence="1 2" key="1">
    <citation type="submission" date="2017-10" db="EMBL/GenBank/DDBJ databases">
        <title>Comparative genomics in systemic dimorphic fungi from Ajellomycetaceae.</title>
        <authorList>
            <person name="Munoz J.F."/>
            <person name="Mcewen J.G."/>
            <person name="Clay O.K."/>
            <person name="Cuomo C.A."/>
        </authorList>
    </citation>
    <scope>NUCLEOTIDE SEQUENCE [LARGE SCALE GENOMIC DNA]</scope>
    <source>
        <strain evidence="1 2">UAMH7299</strain>
    </source>
</reference>
<dbReference type="PANTHER" id="PTHR42085">
    <property type="entry name" value="F-BOX DOMAIN-CONTAINING PROTEIN"/>
    <property type="match status" value="1"/>
</dbReference>
<keyword evidence="2" id="KW-1185">Reference proteome</keyword>
<evidence type="ECO:0000313" key="1">
    <source>
        <dbReference type="EMBL" id="PGH16929.1"/>
    </source>
</evidence>
<comment type="caution">
    <text evidence="1">The sequence shown here is derived from an EMBL/GenBank/DDBJ whole genome shotgun (WGS) entry which is preliminary data.</text>
</comment>
<evidence type="ECO:0000313" key="2">
    <source>
        <dbReference type="Proteomes" id="UP000224634"/>
    </source>
</evidence>
<name>A0A2B7Y750_POLH7</name>
<dbReference type="InterPro" id="IPR038883">
    <property type="entry name" value="AN11006-like"/>
</dbReference>
<accession>A0A2B7Y750</accession>